<dbReference type="SMART" id="SM00852">
    <property type="entry name" value="MoCF_biosynth"/>
    <property type="match status" value="1"/>
</dbReference>
<dbReference type="InterPro" id="IPR036425">
    <property type="entry name" value="MoaB/Mog-like_dom_sf"/>
</dbReference>
<gene>
    <name evidence="2" type="ORF">GCM10007884_07340</name>
    <name evidence="3" type="ORF">GGR33_003522</name>
</gene>
<organism evidence="3 4">
    <name type="scientific">Methylobacterium brachythecii</name>
    <dbReference type="NCBI Taxonomy" id="1176177"/>
    <lineage>
        <taxon>Bacteria</taxon>
        <taxon>Pseudomonadati</taxon>
        <taxon>Pseudomonadota</taxon>
        <taxon>Alphaproteobacteria</taxon>
        <taxon>Hyphomicrobiales</taxon>
        <taxon>Methylobacteriaceae</taxon>
        <taxon>Methylobacterium</taxon>
    </lineage>
</organism>
<dbReference type="InterPro" id="IPR050101">
    <property type="entry name" value="CinA"/>
</dbReference>
<comment type="caution">
    <text evidence="3">The sequence shown here is derived from an EMBL/GenBank/DDBJ whole genome shotgun (WGS) entry which is preliminary data.</text>
</comment>
<proteinExistence type="predicted"/>
<dbReference type="Pfam" id="PF00994">
    <property type="entry name" value="MoCF_biosynth"/>
    <property type="match status" value="1"/>
</dbReference>
<dbReference type="Gene3D" id="3.40.980.10">
    <property type="entry name" value="MoaB/Mog-like domain"/>
    <property type="match status" value="1"/>
</dbReference>
<dbReference type="PANTHER" id="PTHR13939:SF0">
    <property type="entry name" value="NMN AMIDOHYDROLASE-LIKE PROTEIN YFAY"/>
    <property type="match status" value="1"/>
</dbReference>
<dbReference type="EMBL" id="BSPG01000002">
    <property type="protein sequence ID" value="GLS42749.1"/>
    <property type="molecule type" value="Genomic_DNA"/>
</dbReference>
<dbReference type="AlphaFoldDB" id="A0A7W6F823"/>
<reference evidence="2" key="4">
    <citation type="submission" date="2023-01" db="EMBL/GenBank/DDBJ databases">
        <title>Draft genome sequence of Methylobacterium brachythecii strain NBRC 107710.</title>
        <authorList>
            <person name="Sun Q."/>
            <person name="Mori K."/>
        </authorList>
    </citation>
    <scope>NUCLEOTIDE SEQUENCE</scope>
    <source>
        <strain evidence="2">NBRC 107710</strain>
    </source>
</reference>
<feature type="domain" description="MoaB/Mog" evidence="1">
    <location>
        <begin position="9"/>
        <end position="169"/>
    </location>
</feature>
<dbReference type="InterPro" id="IPR001453">
    <property type="entry name" value="MoaB/Mog_dom"/>
</dbReference>
<dbReference type="PANTHER" id="PTHR13939">
    <property type="entry name" value="NICOTINAMIDE-NUCLEOTIDE AMIDOHYDROLASE PNCC"/>
    <property type="match status" value="1"/>
</dbReference>
<dbReference type="SUPFAM" id="SSF53218">
    <property type="entry name" value="Molybdenum cofactor biosynthesis proteins"/>
    <property type="match status" value="1"/>
</dbReference>
<evidence type="ECO:0000259" key="1">
    <source>
        <dbReference type="SMART" id="SM00852"/>
    </source>
</evidence>
<reference evidence="2" key="1">
    <citation type="journal article" date="2014" name="Int. J. Syst. Evol. Microbiol.">
        <title>Complete genome of a new Firmicutes species belonging to the dominant human colonic microbiota ('Ruminococcus bicirculans') reveals two chromosomes and a selective capacity to utilize plant glucans.</title>
        <authorList>
            <consortium name="NISC Comparative Sequencing Program"/>
            <person name="Wegmann U."/>
            <person name="Louis P."/>
            <person name="Goesmann A."/>
            <person name="Henrissat B."/>
            <person name="Duncan S.H."/>
            <person name="Flint H.J."/>
        </authorList>
    </citation>
    <scope>NUCLEOTIDE SEQUENCE</scope>
    <source>
        <strain evidence="2">NBRC 107710</strain>
    </source>
</reference>
<keyword evidence="5" id="KW-1185">Reference proteome</keyword>
<dbReference type="Proteomes" id="UP001156881">
    <property type="component" value="Unassembled WGS sequence"/>
</dbReference>
<dbReference type="Proteomes" id="UP000517759">
    <property type="component" value="Unassembled WGS sequence"/>
</dbReference>
<evidence type="ECO:0000313" key="3">
    <source>
        <dbReference type="EMBL" id="MBB3904008.1"/>
    </source>
</evidence>
<name>A0A7W6F823_9HYPH</name>
<protein>
    <submittedName>
        <fullName evidence="3">Molybdenum cofactor synthesis domain-containing protein</fullName>
    </submittedName>
</protein>
<dbReference type="CDD" id="cd00885">
    <property type="entry name" value="cinA"/>
    <property type="match status" value="1"/>
</dbReference>
<evidence type="ECO:0000313" key="4">
    <source>
        <dbReference type="Proteomes" id="UP000517759"/>
    </source>
</evidence>
<accession>A0A7W6F823</accession>
<sequence length="174" mass="18693">MTERPTTAAVILIGDEVLSGHTKDQNLGVIADMLTEVGVHLREVRIVPDECSEIVDAVNALRTRYTYVLTTGGIGPTHDDVTADSIASAFGVGIDVDPRARAMLLERLEPGKLNAARLRMARIPFGADLIVSPMAKAPGFRMKNVFVMAGVPAIMMAMLEEVRPLLGKRRATGA</sequence>
<dbReference type="EMBL" id="JACIDN010000006">
    <property type="protein sequence ID" value="MBB3904008.1"/>
    <property type="molecule type" value="Genomic_DNA"/>
</dbReference>
<reference evidence="3 4" key="3">
    <citation type="submission" date="2020-08" db="EMBL/GenBank/DDBJ databases">
        <title>Genomic Encyclopedia of Type Strains, Phase IV (KMG-IV): sequencing the most valuable type-strain genomes for metagenomic binning, comparative biology and taxonomic classification.</title>
        <authorList>
            <person name="Goeker M."/>
        </authorList>
    </citation>
    <scope>NUCLEOTIDE SEQUENCE [LARGE SCALE GENOMIC DNA]</scope>
    <source>
        <strain evidence="3 4">DSM 24105</strain>
    </source>
</reference>
<evidence type="ECO:0000313" key="5">
    <source>
        <dbReference type="Proteomes" id="UP001156881"/>
    </source>
</evidence>
<reference evidence="5" key="2">
    <citation type="journal article" date="2019" name="Int. J. Syst. Evol. Microbiol.">
        <title>The Global Catalogue of Microorganisms (GCM) 10K type strain sequencing project: providing services to taxonomists for standard genome sequencing and annotation.</title>
        <authorList>
            <consortium name="The Broad Institute Genomics Platform"/>
            <consortium name="The Broad Institute Genome Sequencing Center for Infectious Disease"/>
            <person name="Wu L."/>
            <person name="Ma J."/>
        </authorList>
    </citation>
    <scope>NUCLEOTIDE SEQUENCE [LARGE SCALE GENOMIC DNA]</scope>
    <source>
        <strain evidence="5">NBRC 107710</strain>
    </source>
</reference>
<evidence type="ECO:0000313" key="2">
    <source>
        <dbReference type="EMBL" id="GLS42749.1"/>
    </source>
</evidence>